<reference evidence="7 8" key="1">
    <citation type="submission" date="2024-02" db="EMBL/GenBank/DDBJ databases">
        <authorList>
            <person name="Vignale AGUSTIN F."/>
            <person name="Sosa J E."/>
            <person name="Modenutti C."/>
        </authorList>
    </citation>
    <scope>NUCLEOTIDE SEQUENCE [LARGE SCALE GENOMIC DNA]</scope>
</reference>
<dbReference type="GO" id="GO:0022857">
    <property type="term" value="F:transmembrane transporter activity"/>
    <property type="evidence" value="ECO:0007669"/>
    <property type="project" value="UniProtKB-ARBA"/>
</dbReference>
<dbReference type="EMBL" id="CAUOFW020007980">
    <property type="protein sequence ID" value="CAK9181296.1"/>
    <property type="molecule type" value="Genomic_DNA"/>
</dbReference>
<evidence type="ECO:0000256" key="1">
    <source>
        <dbReference type="ARBA" id="ARBA00004141"/>
    </source>
</evidence>
<dbReference type="InterPro" id="IPR002259">
    <property type="entry name" value="Eqnu_transpt"/>
</dbReference>
<comment type="similarity">
    <text evidence="2">Belongs to the SLC29A/ENT transporter (TC 2.A.57) family.</text>
</comment>
<dbReference type="Proteomes" id="UP001642360">
    <property type="component" value="Unassembled WGS sequence"/>
</dbReference>
<comment type="subcellular location">
    <subcellularLocation>
        <location evidence="1">Membrane</location>
        <topology evidence="1">Multi-pass membrane protein</topology>
    </subcellularLocation>
</comment>
<evidence type="ECO:0000313" key="7">
    <source>
        <dbReference type="EMBL" id="CAK9181296.1"/>
    </source>
</evidence>
<keyword evidence="6" id="KW-0472">Membrane</keyword>
<dbReference type="PANTHER" id="PTHR10332">
    <property type="entry name" value="EQUILIBRATIVE NUCLEOSIDE TRANSPORTER"/>
    <property type="match status" value="1"/>
</dbReference>
<gene>
    <name evidence="7" type="ORF">ILEXP_LOCUS51348</name>
</gene>
<protein>
    <submittedName>
        <fullName evidence="7">Uncharacterized protein</fullName>
    </submittedName>
</protein>
<evidence type="ECO:0000256" key="5">
    <source>
        <dbReference type="ARBA" id="ARBA00022989"/>
    </source>
</evidence>
<evidence type="ECO:0000313" key="8">
    <source>
        <dbReference type="Proteomes" id="UP001642360"/>
    </source>
</evidence>
<dbReference type="GO" id="GO:0016020">
    <property type="term" value="C:membrane"/>
    <property type="evidence" value="ECO:0007669"/>
    <property type="project" value="UniProtKB-SubCell"/>
</dbReference>
<name>A0ABC8UJV3_9AQUA</name>
<keyword evidence="5" id="KW-1133">Transmembrane helix</keyword>
<evidence type="ECO:0000256" key="4">
    <source>
        <dbReference type="ARBA" id="ARBA00022692"/>
    </source>
</evidence>
<dbReference type="AlphaFoldDB" id="A0ABC8UJV3"/>
<evidence type="ECO:0000256" key="2">
    <source>
        <dbReference type="ARBA" id="ARBA00007965"/>
    </source>
</evidence>
<evidence type="ECO:0000256" key="6">
    <source>
        <dbReference type="ARBA" id="ARBA00023136"/>
    </source>
</evidence>
<organism evidence="7 8">
    <name type="scientific">Ilex paraguariensis</name>
    <name type="common">yerba mate</name>
    <dbReference type="NCBI Taxonomy" id="185542"/>
    <lineage>
        <taxon>Eukaryota</taxon>
        <taxon>Viridiplantae</taxon>
        <taxon>Streptophyta</taxon>
        <taxon>Embryophyta</taxon>
        <taxon>Tracheophyta</taxon>
        <taxon>Spermatophyta</taxon>
        <taxon>Magnoliopsida</taxon>
        <taxon>eudicotyledons</taxon>
        <taxon>Gunneridae</taxon>
        <taxon>Pentapetalae</taxon>
        <taxon>asterids</taxon>
        <taxon>campanulids</taxon>
        <taxon>Aquifoliales</taxon>
        <taxon>Aquifoliaceae</taxon>
        <taxon>Ilex</taxon>
    </lineage>
</organism>
<accession>A0ABC8UJV3</accession>
<dbReference type="GO" id="GO:0015858">
    <property type="term" value="P:nucleoside transport"/>
    <property type="evidence" value="ECO:0007669"/>
    <property type="project" value="UniProtKB-ARBA"/>
</dbReference>
<keyword evidence="3" id="KW-0813">Transport</keyword>
<evidence type="ECO:0000256" key="3">
    <source>
        <dbReference type="ARBA" id="ARBA00022448"/>
    </source>
</evidence>
<proteinExistence type="inferred from homology"/>
<keyword evidence="8" id="KW-1185">Reference proteome</keyword>
<keyword evidence="4" id="KW-0812">Transmembrane</keyword>
<sequence length="276" mass="29657">MNVANPIGNPTRLEGRHGAMVTRWILGLGSLVSWNTLLTIGDYYYALFPIGLFTCLNSQNSPGSQLDFASSGKSGFGNYIGICVIVASLGVADAFVQGGMSFLAGVAASGALTSALRPVTKAAFEKSDNGLRNGAMIKDQCNASILLGTDQWLPDCSCPYSSSQRLQGSGAKCIGEPANTMPYRWHTFGVLLIGYGSLAQKKRSFETLISFKNLFISKSHFLFGPPIPPLIPKYSDTSPSCSYYNLDADQGHYLLSRQLPTTPEPSSLSPLFVVCW</sequence>
<comment type="caution">
    <text evidence="7">The sequence shown here is derived from an EMBL/GenBank/DDBJ whole genome shotgun (WGS) entry which is preliminary data.</text>
</comment>
<dbReference type="PANTHER" id="PTHR10332:SF30">
    <property type="entry name" value="EQUILIBRATIVE NUCLEOTIDE TRANSPORTER 2"/>
    <property type="match status" value="1"/>
</dbReference>